<organism evidence="5 6">
    <name type="scientific">Idiomarina baltica OS145</name>
    <dbReference type="NCBI Taxonomy" id="314276"/>
    <lineage>
        <taxon>Bacteria</taxon>
        <taxon>Pseudomonadati</taxon>
        <taxon>Pseudomonadota</taxon>
        <taxon>Gammaproteobacteria</taxon>
        <taxon>Alteromonadales</taxon>
        <taxon>Idiomarinaceae</taxon>
        <taxon>Idiomarina</taxon>
    </lineage>
</organism>
<dbReference type="SUPFAM" id="SSF51735">
    <property type="entry name" value="NAD(P)-binding Rossmann-fold domains"/>
    <property type="match status" value="1"/>
</dbReference>
<dbReference type="GO" id="GO:0016491">
    <property type="term" value="F:oxidoreductase activity"/>
    <property type="evidence" value="ECO:0007669"/>
    <property type="project" value="UniProtKB-KW"/>
</dbReference>
<dbReference type="Proteomes" id="UP000016543">
    <property type="component" value="Unassembled WGS sequence"/>
</dbReference>
<proteinExistence type="inferred from homology"/>
<dbReference type="SMART" id="SM00822">
    <property type="entry name" value="PKS_KR"/>
    <property type="match status" value="1"/>
</dbReference>
<dbReference type="InterPro" id="IPR020904">
    <property type="entry name" value="Sc_DH/Rdtase_CS"/>
</dbReference>
<gene>
    <name evidence="5" type="ORF">OS145_01267</name>
</gene>
<dbReference type="Pfam" id="PF00106">
    <property type="entry name" value="adh_short"/>
    <property type="match status" value="1"/>
</dbReference>
<dbReference type="PANTHER" id="PTHR44196:SF1">
    <property type="entry name" value="DEHYDROGENASE_REDUCTASE SDR FAMILY MEMBER 7B"/>
    <property type="match status" value="1"/>
</dbReference>
<dbReference type="InterPro" id="IPR057326">
    <property type="entry name" value="KR_dom"/>
</dbReference>
<name>A0ABM9WP20_9GAMM</name>
<evidence type="ECO:0000256" key="2">
    <source>
        <dbReference type="ARBA" id="ARBA00023002"/>
    </source>
</evidence>
<dbReference type="PROSITE" id="PS00061">
    <property type="entry name" value="ADH_SHORT"/>
    <property type="match status" value="1"/>
</dbReference>
<dbReference type="NCBIfam" id="NF006565">
    <property type="entry name" value="PRK09072.1"/>
    <property type="match status" value="1"/>
</dbReference>
<evidence type="ECO:0000256" key="1">
    <source>
        <dbReference type="ARBA" id="ARBA00006484"/>
    </source>
</evidence>
<dbReference type="InterPro" id="IPR036291">
    <property type="entry name" value="NAD(P)-bd_dom_sf"/>
</dbReference>
<protein>
    <submittedName>
        <fullName evidence="5">Short chain dehydrogenase</fullName>
        <ecNumber evidence="5">1.1.1.-</ecNumber>
    </submittedName>
</protein>
<dbReference type="PRINTS" id="PR00081">
    <property type="entry name" value="GDHRDH"/>
</dbReference>
<dbReference type="Gene3D" id="3.40.50.720">
    <property type="entry name" value="NAD(P)-binding Rossmann-like Domain"/>
    <property type="match status" value="1"/>
</dbReference>
<feature type="domain" description="Ketoreductase" evidence="4">
    <location>
        <begin position="8"/>
        <end position="183"/>
    </location>
</feature>
<evidence type="ECO:0000313" key="5">
    <source>
        <dbReference type="EMBL" id="EAQ32746.1"/>
    </source>
</evidence>
<reference evidence="5 6" key="1">
    <citation type="submission" date="2006-01" db="EMBL/GenBank/DDBJ databases">
        <authorList>
            <person name="Brettar I."/>
            <person name="Hofle M."/>
            <person name="Ferriera S."/>
            <person name="Johnson J."/>
            <person name="Kravitz S."/>
            <person name="Halpern A."/>
            <person name="Remington K."/>
            <person name="Beeson K."/>
            <person name="Tran B."/>
            <person name="Rogers Y.-H."/>
            <person name="Friedman R."/>
            <person name="Venter J.C."/>
        </authorList>
    </citation>
    <scope>NUCLEOTIDE SEQUENCE [LARGE SCALE GENOMIC DNA]</scope>
    <source>
        <strain evidence="5 6">OS145</strain>
    </source>
</reference>
<comment type="caution">
    <text evidence="5">The sequence shown here is derived from an EMBL/GenBank/DDBJ whole genome shotgun (WGS) entry which is preliminary data.</text>
</comment>
<dbReference type="CDD" id="cd05233">
    <property type="entry name" value="SDR_c"/>
    <property type="match status" value="1"/>
</dbReference>
<keyword evidence="6" id="KW-1185">Reference proteome</keyword>
<evidence type="ECO:0000259" key="4">
    <source>
        <dbReference type="SMART" id="SM00822"/>
    </source>
</evidence>
<evidence type="ECO:0000313" key="6">
    <source>
        <dbReference type="Proteomes" id="UP000016543"/>
    </source>
</evidence>
<dbReference type="RefSeq" id="WP_006955564.1">
    <property type="nucleotide sequence ID" value="NZ_CH672405.1"/>
</dbReference>
<dbReference type="EC" id="1.1.1.-" evidence="5"/>
<dbReference type="PRINTS" id="PR00080">
    <property type="entry name" value="SDRFAMILY"/>
</dbReference>
<dbReference type="EMBL" id="AAMX01000003">
    <property type="protein sequence ID" value="EAQ32746.1"/>
    <property type="molecule type" value="Genomic_DNA"/>
</dbReference>
<comment type="similarity">
    <text evidence="1 3">Belongs to the short-chain dehydrogenases/reductases (SDR) family.</text>
</comment>
<sequence>MRIDWNAQHIVLTGATGGLGQALAEQLSALGARLTLIGRNEQALKAFAKRLEQDYLVADITQPEQRQRVVAHVRAQATTLPVTGLINNAGMAAEGVLSQQAEHAEAMLATNLLAPILLINELLPELKHRASFILNVGSVFGSIGFPGQTLYCASKFGLKGFTEALRRELSDTLVRVMYVGPRAIKTGFNGPLMQALNAQTKTHEDEPPNVAQQIIQQIEKGQVSRLIGFPEKLFAVLNGIKPSWLDGEMFKINRKLKSLIKE</sequence>
<keyword evidence="2 5" id="KW-0560">Oxidoreductase</keyword>
<dbReference type="PANTHER" id="PTHR44196">
    <property type="entry name" value="DEHYDROGENASE/REDUCTASE SDR FAMILY MEMBER 7B"/>
    <property type="match status" value="1"/>
</dbReference>
<evidence type="ECO:0000256" key="3">
    <source>
        <dbReference type="RuleBase" id="RU000363"/>
    </source>
</evidence>
<dbReference type="InterPro" id="IPR002347">
    <property type="entry name" value="SDR_fam"/>
</dbReference>
<accession>A0ABM9WP20</accession>